<dbReference type="STRING" id="305900.GV64_24540"/>
<accession>A0A081K593</accession>
<dbReference type="AlphaFoldDB" id="A0A081K593"/>
<dbReference type="Pfam" id="PF09224">
    <property type="entry name" value="DUF1961"/>
    <property type="match status" value="1"/>
</dbReference>
<dbReference type="Proteomes" id="UP000027997">
    <property type="component" value="Unassembled WGS sequence"/>
</dbReference>
<gene>
    <name evidence="1" type="ORF">GV64_24540</name>
</gene>
<name>A0A081K593_9GAMM</name>
<dbReference type="SUPFAM" id="SSF49899">
    <property type="entry name" value="Concanavalin A-like lectins/glucanases"/>
    <property type="match status" value="1"/>
</dbReference>
<proteinExistence type="predicted"/>
<dbReference type="Gene3D" id="2.60.120.200">
    <property type="match status" value="1"/>
</dbReference>
<dbReference type="InterPro" id="IPR013320">
    <property type="entry name" value="ConA-like_dom_sf"/>
</dbReference>
<dbReference type="eggNOG" id="ENOG502ZUE2">
    <property type="taxonomic scope" value="Bacteria"/>
</dbReference>
<evidence type="ECO:0000313" key="2">
    <source>
        <dbReference type="Proteomes" id="UP000027997"/>
    </source>
</evidence>
<sequence length="293" mass="32810">MKHILLTLLSTTLIYSSTGYGKLTNDPNKKLSDSYLNHPIYGYDFKSNEQLSDWTIEGFGQASIEHGKLILEPEFHQPLLTLQSTGKYSDANEASEYGDDLAAMVKEKYPLAVDKMYVDGVFRGGHFNIWNKNTTPENYSISFDFQSLSPQSLHMIMFSAQGLNGQDVLHGDVAPRTGLASEIMRGDVTMYRISYFFPFRKSANMRKSPGRHMTASGRDIASENPEGLHKMVVTKWNGEVNYFVNGEHALSYTDKKPLSGGNWGFRLMVLAKGAYSNINVYQLDSNPVMTGAK</sequence>
<dbReference type="EMBL" id="JOJP01000002">
    <property type="protein sequence ID" value="KEI69319.1"/>
    <property type="molecule type" value="Genomic_DNA"/>
</dbReference>
<comment type="caution">
    <text evidence="1">The sequence shown here is derived from an EMBL/GenBank/DDBJ whole genome shotgun (WGS) entry which is preliminary data.</text>
</comment>
<organism evidence="1 2">
    <name type="scientific">Endozoicomonas elysicola</name>
    <dbReference type="NCBI Taxonomy" id="305900"/>
    <lineage>
        <taxon>Bacteria</taxon>
        <taxon>Pseudomonadati</taxon>
        <taxon>Pseudomonadota</taxon>
        <taxon>Gammaproteobacteria</taxon>
        <taxon>Oceanospirillales</taxon>
        <taxon>Endozoicomonadaceae</taxon>
        <taxon>Endozoicomonas</taxon>
    </lineage>
</organism>
<keyword evidence="2" id="KW-1185">Reference proteome</keyword>
<dbReference type="RefSeq" id="WP_020584028.1">
    <property type="nucleotide sequence ID" value="NZ_JOJP01000002.1"/>
</dbReference>
<evidence type="ECO:0000313" key="1">
    <source>
        <dbReference type="EMBL" id="KEI69319.1"/>
    </source>
</evidence>
<reference evidence="1 2" key="1">
    <citation type="submission" date="2014-06" db="EMBL/GenBank/DDBJ databases">
        <title>Whole Genome Sequences of Three Symbiotic Endozoicomonas Bacteria.</title>
        <authorList>
            <person name="Neave M.J."/>
            <person name="Apprill A."/>
            <person name="Voolstra C.R."/>
        </authorList>
    </citation>
    <scope>NUCLEOTIDE SEQUENCE [LARGE SCALE GENOMIC DNA]</scope>
    <source>
        <strain evidence="1 2">DSM 22380</strain>
    </source>
</reference>
<evidence type="ECO:0008006" key="3">
    <source>
        <dbReference type="Google" id="ProtNLM"/>
    </source>
</evidence>
<protein>
    <recommendedName>
        <fullName evidence="3">3-keto-disaccharide hydrolase domain-containing protein</fullName>
    </recommendedName>
</protein>
<dbReference type="InterPro" id="IPR015305">
    <property type="entry name" value="DUF1961"/>
</dbReference>